<name>A0A398CL77_9BACL</name>
<dbReference type="Proteomes" id="UP000266340">
    <property type="component" value="Unassembled WGS sequence"/>
</dbReference>
<accession>A0A398CL77</accession>
<dbReference type="EMBL" id="QXJM01000040">
    <property type="protein sequence ID" value="RIE01658.1"/>
    <property type="molecule type" value="Genomic_DNA"/>
</dbReference>
<dbReference type="SUPFAM" id="SSF56112">
    <property type="entry name" value="Protein kinase-like (PK-like)"/>
    <property type="match status" value="1"/>
</dbReference>
<dbReference type="Gene3D" id="3.90.1200.10">
    <property type="match status" value="1"/>
</dbReference>
<sequence>MGSMPTNNDALPDNVLKWVLNAVHPKAAYRESRQLQGGISSLVHGVSLDVHGEEINVVLRQFDNADWVRNQPDVALREAESLRRAARAAGADTPRLIAFDETGSQCGAPALLMSRLEGHVVLDPPDFPQWLDGMARAIVRIHAVEPDDFPWTYSPYTDSSTLDTSSWSKHPDKWQAGVAIVKGSRPKFANRFIHRDFHPANILWSGGEVSGIVDWVNGCIGPAGIDVGHCRVNLAQLHGVEAADEFLARYRSHAGDAFVYDPYWDLVVLLDYAYGPPPEIYAGWTALGMTGLTNEMMRERLDEYLLSLLNRVD</sequence>
<dbReference type="InterPro" id="IPR051678">
    <property type="entry name" value="AGP_Transferase"/>
</dbReference>
<dbReference type="PANTHER" id="PTHR21310">
    <property type="entry name" value="AMINOGLYCOSIDE PHOSPHOTRANSFERASE-RELATED-RELATED"/>
    <property type="match status" value="1"/>
</dbReference>
<keyword evidence="3" id="KW-1185">Reference proteome</keyword>
<dbReference type="AlphaFoldDB" id="A0A398CL77"/>
<dbReference type="OrthoDB" id="334783at2"/>
<dbReference type="InterPro" id="IPR011009">
    <property type="entry name" value="Kinase-like_dom_sf"/>
</dbReference>
<keyword evidence="2" id="KW-0808">Transferase</keyword>
<protein>
    <submittedName>
        <fullName evidence="2">Aminoglycoside phosphotransferase family protein</fullName>
    </submittedName>
</protein>
<comment type="caution">
    <text evidence="2">The sequence shown here is derived from an EMBL/GenBank/DDBJ whole genome shotgun (WGS) entry which is preliminary data.</text>
</comment>
<gene>
    <name evidence="2" type="ORF">D3H35_22255</name>
</gene>
<evidence type="ECO:0000313" key="2">
    <source>
        <dbReference type="EMBL" id="RIE01658.1"/>
    </source>
</evidence>
<evidence type="ECO:0000259" key="1">
    <source>
        <dbReference type="Pfam" id="PF01636"/>
    </source>
</evidence>
<reference evidence="2 3" key="1">
    <citation type="submission" date="2018-09" db="EMBL/GenBank/DDBJ databases">
        <title>Cohnella cavernae sp. nov., isolated from a karst cave.</title>
        <authorList>
            <person name="Zhu H."/>
        </authorList>
    </citation>
    <scope>NUCLEOTIDE SEQUENCE [LARGE SCALE GENOMIC DNA]</scope>
    <source>
        <strain evidence="2 3">K2E09-144</strain>
    </source>
</reference>
<dbReference type="GO" id="GO:0016740">
    <property type="term" value="F:transferase activity"/>
    <property type="evidence" value="ECO:0007669"/>
    <property type="project" value="UniProtKB-KW"/>
</dbReference>
<evidence type="ECO:0000313" key="3">
    <source>
        <dbReference type="Proteomes" id="UP000266340"/>
    </source>
</evidence>
<organism evidence="2 3">
    <name type="scientific">Cohnella faecalis</name>
    <dbReference type="NCBI Taxonomy" id="2315694"/>
    <lineage>
        <taxon>Bacteria</taxon>
        <taxon>Bacillati</taxon>
        <taxon>Bacillota</taxon>
        <taxon>Bacilli</taxon>
        <taxon>Bacillales</taxon>
        <taxon>Paenibacillaceae</taxon>
        <taxon>Cohnella</taxon>
    </lineage>
</organism>
<feature type="domain" description="Aminoglycoside phosphotransferase" evidence="1">
    <location>
        <begin position="52"/>
        <end position="251"/>
    </location>
</feature>
<proteinExistence type="predicted"/>
<dbReference type="PANTHER" id="PTHR21310:SF40">
    <property type="entry name" value="AMINOGLYCOSIDE PHOSPHOTRANSFERASE DOMAIN-CONTAINING PROTEIN-RELATED"/>
    <property type="match status" value="1"/>
</dbReference>
<dbReference type="InterPro" id="IPR002575">
    <property type="entry name" value="Aminoglycoside_PTrfase"/>
</dbReference>
<dbReference type="Pfam" id="PF01636">
    <property type="entry name" value="APH"/>
    <property type="match status" value="1"/>
</dbReference>